<evidence type="ECO:0000313" key="2">
    <source>
        <dbReference type="EMBL" id="PSB25907.1"/>
    </source>
</evidence>
<dbReference type="OrthoDB" id="531457at2"/>
<dbReference type="NCBIfam" id="TIGR03792">
    <property type="entry name" value="TIGR03792 family protein"/>
    <property type="match status" value="1"/>
</dbReference>
<proteinExistence type="predicted"/>
<name>A0A2T1DZI4_9CYAN</name>
<protein>
    <submittedName>
        <fullName evidence="2">TIGR03792 family protein</fullName>
    </submittedName>
</protein>
<feature type="domain" description="ABM" evidence="1">
    <location>
        <begin position="1"/>
        <end position="64"/>
    </location>
</feature>
<reference evidence="2 3" key="2">
    <citation type="submission" date="2018-03" db="EMBL/GenBank/DDBJ databases">
        <title>The ancient ancestry and fast evolution of plastids.</title>
        <authorList>
            <person name="Moore K.R."/>
            <person name="Magnabosco C."/>
            <person name="Momper L."/>
            <person name="Gold D.A."/>
            <person name="Bosak T."/>
            <person name="Fournier G.P."/>
        </authorList>
    </citation>
    <scope>NUCLEOTIDE SEQUENCE [LARGE SCALE GENOMIC DNA]</scope>
    <source>
        <strain evidence="2 3">ULC18</strain>
    </source>
</reference>
<dbReference type="InterPro" id="IPR007138">
    <property type="entry name" value="ABM_dom"/>
</dbReference>
<dbReference type="Proteomes" id="UP000239576">
    <property type="component" value="Unassembled WGS sequence"/>
</dbReference>
<evidence type="ECO:0000259" key="1">
    <source>
        <dbReference type="Pfam" id="PF03992"/>
    </source>
</evidence>
<gene>
    <name evidence="2" type="ORF">C7B82_21445</name>
</gene>
<dbReference type="AlphaFoldDB" id="A0A2T1DZI4"/>
<evidence type="ECO:0000313" key="3">
    <source>
        <dbReference type="Proteomes" id="UP000239576"/>
    </source>
</evidence>
<dbReference type="InterPro" id="IPR011008">
    <property type="entry name" value="Dimeric_a/b-barrel"/>
</dbReference>
<dbReference type="EMBL" id="PVWK01000118">
    <property type="protein sequence ID" value="PSB25907.1"/>
    <property type="molecule type" value="Genomic_DNA"/>
</dbReference>
<dbReference type="InterPro" id="IPR022512">
    <property type="entry name" value="CHP03792"/>
</dbReference>
<dbReference type="Gene3D" id="3.30.70.100">
    <property type="match status" value="1"/>
</dbReference>
<dbReference type="RefSeq" id="WP_106258453.1">
    <property type="nucleotide sequence ID" value="NZ_CAWNSW010000038.1"/>
</dbReference>
<reference evidence="3" key="1">
    <citation type="submission" date="2018-02" db="EMBL/GenBank/DDBJ databases">
        <authorList>
            <person name="Moore K."/>
            <person name="Momper L."/>
        </authorList>
    </citation>
    <scope>NUCLEOTIDE SEQUENCE [LARGE SCALE GENOMIC DNA]</scope>
    <source>
        <strain evidence="3">ULC18</strain>
    </source>
</reference>
<dbReference type="SUPFAM" id="SSF54909">
    <property type="entry name" value="Dimeric alpha+beta barrel"/>
    <property type="match status" value="1"/>
</dbReference>
<accession>A0A2T1DZI4</accession>
<organism evidence="2 3">
    <name type="scientific">Stenomitos frigidus ULC18</name>
    <dbReference type="NCBI Taxonomy" id="2107698"/>
    <lineage>
        <taxon>Bacteria</taxon>
        <taxon>Bacillati</taxon>
        <taxon>Cyanobacteriota</taxon>
        <taxon>Cyanophyceae</taxon>
        <taxon>Leptolyngbyales</taxon>
        <taxon>Leptolyngbyaceae</taxon>
        <taxon>Stenomitos</taxon>
    </lineage>
</organism>
<keyword evidence="3" id="KW-1185">Reference proteome</keyword>
<dbReference type="Pfam" id="PF03992">
    <property type="entry name" value="ABM"/>
    <property type="match status" value="1"/>
</dbReference>
<comment type="caution">
    <text evidence="2">The sequence shown here is derived from an EMBL/GenBank/DDBJ whole genome shotgun (WGS) entry which is preliminary data.</text>
</comment>
<sequence>MVIEWLKVRVAPTLREKYIQKDEEIWTAALSKYPGYLGKQVWLDSNSPDIVVLVIHWASREAWKSVPAKDLEATEKRFAQQLGQDTYKIIEAGEYQVRKFPQK</sequence>